<dbReference type="GO" id="GO:0006508">
    <property type="term" value="P:proteolysis"/>
    <property type="evidence" value="ECO:0007669"/>
    <property type="project" value="InterPro"/>
</dbReference>
<keyword evidence="3" id="KW-1185">Reference proteome</keyword>
<protein>
    <recommendedName>
        <fullName evidence="1">Peptidase C39 domain-containing protein</fullName>
    </recommendedName>
</protein>
<proteinExistence type="predicted"/>
<organism evidence="2 3">
    <name type="scientific">Thermus arciformis</name>
    <dbReference type="NCBI Taxonomy" id="482827"/>
    <lineage>
        <taxon>Bacteria</taxon>
        <taxon>Thermotogati</taxon>
        <taxon>Deinococcota</taxon>
        <taxon>Deinococci</taxon>
        <taxon>Thermales</taxon>
        <taxon>Thermaceae</taxon>
        <taxon>Thermus</taxon>
    </lineage>
</organism>
<dbReference type="AlphaFoldDB" id="A0A1G7L1H5"/>
<evidence type="ECO:0000313" key="3">
    <source>
        <dbReference type="Proteomes" id="UP000199446"/>
    </source>
</evidence>
<gene>
    <name evidence="2" type="ORF">SAMN04488243_15411</name>
</gene>
<sequence length="203" mass="22053">MARPILARILALFAVSWALAYSKSLSELRYTATVPQTTWETCGAAALATLHRLLGLEATEGEMLERALRHQEGLKGGLNALSLVRASGERGLPLRGYRMDSEALRAYFARGGLPVILHVTRPELHWVVGVALVGEHLVLADPSWGRRILPLPALAGEKGWSGVTLVPEPPLLLVPRGRAAQGEWAAWAQARLRRLEALGGRLP</sequence>
<dbReference type="Proteomes" id="UP000199446">
    <property type="component" value="Unassembled WGS sequence"/>
</dbReference>
<feature type="domain" description="Peptidase C39" evidence="1">
    <location>
        <begin position="36"/>
        <end position="167"/>
    </location>
</feature>
<dbReference type="Gene3D" id="3.90.70.10">
    <property type="entry name" value="Cysteine proteinases"/>
    <property type="match status" value="1"/>
</dbReference>
<dbReference type="GO" id="GO:0005524">
    <property type="term" value="F:ATP binding"/>
    <property type="evidence" value="ECO:0007669"/>
    <property type="project" value="InterPro"/>
</dbReference>
<evidence type="ECO:0000313" key="2">
    <source>
        <dbReference type="EMBL" id="SDF43206.1"/>
    </source>
</evidence>
<dbReference type="RefSeq" id="WP_003049659.1">
    <property type="nucleotide sequence ID" value="NZ_FNBC01000054.1"/>
</dbReference>
<accession>A0A1G7L1H5</accession>
<dbReference type="GO" id="GO:0008233">
    <property type="term" value="F:peptidase activity"/>
    <property type="evidence" value="ECO:0007669"/>
    <property type="project" value="InterPro"/>
</dbReference>
<evidence type="ECO:0000259" key="1">
    <source>
        <dbReference type="PROSITE" id="PS50990"/>
    </source>
</evidence>
<dbReference type="PROSITE" id="PS50990">
    <property type="entry name" value="PEPTIDASE_C39"/>
    <property type="match status" value="1"/>
</dbReference>
<dbReference type="GO" id="GO:0016020">
    <property type="term" value="C:membrane"/>
    <property type="evidence" value="ECO:0007669"/>
    <property type="project" value="InterPro"/>
</dbReference>
<name>A0A1G7L1H5_9DEIN</name>
<dbReference type="Pfam" id="PF03412">
    <property type="entry name" value="Peptidase_C39"/>
    <property type="match status" value="1"/>
</dbReference>
<dbReference type="EMBL" id="FNBC01000054">
    <property type="protein sequence ID" value="SDF43206.1"/>
    <property type="molecule type" value="Genomic_DNA"/>
</dbReference>
<dbReference type="STRING" id="482827.SAMN04488243_15411"/>
<reference evidence="3" key="1">
    <citation type="submission" date="2016-10" db="EMBL/GenBank/DDBJ databases">
        <authorList>
            <person name="Varghese N."/>
            <person name="Submissions S."/>
        </authorList>
    </citation>
    <scope>NUCLEOTIDE SEQUENCE [LARGE SCALE GENOMIC DNA]</scope>
    <source>
        <strain evidence="3">CGMCC 1.6992</strain>
    </source>
</reference>
<dbReference type="InterPro" id="IPR005074">
    <property type="entry name" value="Peptidase_C39"/>
</dbReference>
<dbReference type="OrthoDB" id="31321at2"/>